<keyword evidence="4" id="KW-1185">Reference proteome</keyword>
<evidence type="ECO:0000256" key="1">
    <source>
        <dbReference type="SAM" id="Phobius"/>
    </source>
</evidence>
<dbReference type="OrthoDB" id="2082016at2"/>
<dbReference type="HOGENOM" id="CLU_1159800_0_0_9"/>
<dbReference type="InterPro" id="IPR015050">
    <property type="entry name" value="BofC_C"/>
</dbReference>
<evidence type="ECO:0000313" key="3">
    <source>
        <dbReference type="EMBL" id="AGB41774.1"/>
    </source>
</evidence>
<reference evidence="4" key="1">
    <citation type="submission" date="2012-02" db="EMBL/GenBank/DDBJ databases">
        <title>The complete genome of Halobacteroides halobius DSM 5150.</title>
        <authorList>
            <person name="Lucas S."/>
            <person name="Copeland A."/>
            <person name="Lapidus A."/>
            <person name="Glavina del Rio T."/>
            <person name="Dalin E."/>
            <person name="Tice H."/>
            <person name="Bruce D."/>
            <person name="Goodwin L."/>
            <person name="Pitluck S."/>
            <person name="Peters L."/>
            <person name="Mikhailova N."/>
            <person name="Gu W."/>
            <person name="Kyrpides N."/>
            <person name="Mavromatis K."/>
            <person name="Ivanova N."/>
            <person name="Brettin T."/>
            <person name="Detter J.C."/>
            <person name="Han C."/>
            <person name="Larimer F."/>
            <person name="Land M."/>
            <person name="Hauser L."/>
            <person name="Markowitz V."/>
            <person name="Cheng J.-F."/>
            <person name="Hugenholtz P."/>
            <person name="Woyke T."/>
            <person name="Wu D."/>
            <person name="Tindall B."/>
            <person name="Pomrenke H."/>
            <person name="Brambilla E."/>
            <person name="Klenk H.-P."/>
            <person name="Eisen J.A."/>
        </authorList>
    </citation>
    <scope>NUCLEOTIDE SEQUENCE [LARGE SCALE GENOMIC DNA]</scope>
    <source>
        <strain evidence="4">ATCC 35273 / DSM 5150 / MD-1</strain>
    </source>
</reference>
<gene>
    <name evidence="3" type="ordered locus">Halha_1861</name>
</gene>
<dbReference type="STRING" id="748449.Halha_1861"/>
<accession>L0KBM7</accession>
<protein>
    <recommendedName>
        <fullName evidence="2">Bypass of forespore C C-terminal domain-containing protein</fullName>
    </recommendedName>
</protein>
<keyword evidence="1" id="KW-1133">Transmembrane helix</keyword>
<evidence type="ECO:0000313" key="4">
    <source>
        <dbReference type="Proteomes" id="UP000010880"/>
    </source>
</evidence>
<name>L0KBM7_HALHC</name>
<feature type="domain" description="Bypass of forespore C C-terminal" evidence="2">
    <location>
        <begin position="172"/>
        <end position="235"/>
    </location>
</feature>
<dbReference type="Gene3D" id="3.30.70.1740">
    <property type="entry name" value="Bypass-of-forespore C, C-terminal domain"/>
    <property type="match status" value="1"/>
</dbReference>
<dbReference type="Pfam" id="PF08955">
    <property type="entry name" value="BofC_C"/>
    <property type="match status" value="1"/>
</dbReference>
<dbReference type="KEGG" id="hhl:Halha_1861"/>
<dbReference type="AlphaFoldDB" id="L0KBM7"/>
<dbReference type="Proteomes" id="UP000010880">
    <property type="component" value="Chromosome"/>
</dbReference>
<keyword evidence="1" id="KW-0472">Membrane</keyword>
<sequence length="239" mass="27009">MKPVRAIVITVILTIIMAVITYYTLGGLGATYFGDKSKKGPKSKVKEPNHNSNQQIKDLIKQEQKKIDQQEPKLNQQLSKDKLEIDLNTELILKVANSKMKDKIVNQQKVNSSWAGLSQDELANRLTKGQIVEFNSKQVVIEINTKEAKTIKPEDIIKSKEEKDSKEEIPDKLFLSLKDGYVAVYRGDILGKHEVVEIKKDIPVDQLSQQDVKALQMGIEVEDEEELLKYLEGFASATD</sequence>
<dbReference type="RefSeq" id="WP_015327490.1">
    <property type="nucleotide sequence ID" value="NC_019978.1"/>
</dbReference>
<proteinExistence type="predicted"/>
<organism evidence="3 4">
    <name type="scientific">Halobacteroides halobius (strain ATCC 35273 / DSM 5150 / MD-1)</name>
    <dbReference type="NCBI Taxonomy" id="748449"/>
    <lineage>
        <taxon>Bacteria</taxon>
        <taxon>Bacillati</taxon>
        <taxon>Bacillota</taxon>
        <taxon>Clostridia</taxon>
        <taxon>Halanaerobiales</taxon>
        <taxon>Halobacteroidaceae</taxon>
        <taxon>Halobacteroides</taxon>
    </lineage>
</organism>
<dbReference type="EMBL" id="CP003359">
    <property type="protein sequence ID" value="AGB41774.1"/>
    <property type="molecule type" value="Genomic_DNA"/>
</dbReference>
<dbReference type="InterPro" id="IPR038117">
    <property type="entry name" value="BofC_C_sf"/>
</dbReference>
<keyword evidence="1" id="KW-0812">Transmembrane</keyword>
<feature type="transmembrane region" description="Helical" evidence="1">
    <location>
        <begin position="6"/>
        <end position="34"/>
    </location>
</feature>
<evidence type="ECO:0000259" key="2">
    <source>
        <dbReference type="Pfam" id="PF08955"/>
    </source>
</evidence>